<accession>A0A1H3EIE2</accession>
<reference evidence="7" key="1">
    <citation type="submission" date="2016-10" db="EMBL/GenBank/DDBJ databases">
        <authorList>
            <person name="Varghese N."/>
            <person name="Submissions S."/>
        </authorList>
    </citation>
    <scope>NUCLEOTIDE SEQUENCE [LARGE SCALE GENOMIC DNA]</scope>
    <source>
        <strain evidence="7">DSM 27839</strain>
    </source>
</reference>
<keyword evidence="4" id="KW-0804">Transcription</keyword>
<dbReference type="GO" id="GO:0000976">
    <property type="term" value="F:transcription cis-regulatory region binding"/>
    <property type="evidence" value="ECO:0007669"/>
    <property type="project" value="TreeGrafter"/>
</dbReference>
<dbReference type="PROSITE" id="PS50931">
    <property type="entry name" value="HTH_LYSR"/>
    <property type="match status" value="1"/>
</dbReference>
<proteinExistence type="inferred from homology"/>
<gene>
    <name evidence="6" type="ORF">SAMN05444358_11183</name>
</gene>
<comment type="similarity">
    <text evidence="1">Belongs to the LysR transcriptional regulatory family.</text>
</comment>
<sequence length="301" mass="33529">MLTSISTPDLHLLRVFVAVAEAGGFSRAQIALNVSQSTISTQMNDLETRLGMRLCRRGRAGFALTEEGHEIYQIATELLQDCQGFVARANSLRGEIAGELEIATADSLLGNEDFPLDRILSDLRDAMPDVKLHLRVMEPLEIERRILEQKLHMGIHTFPNHAPGLRYVSLFKEQQSLFCGIGHPLFEIQNPDRNEIETHDYASRSYYGGSLRPGGLKPAHEHIHSGNMDGIAAAILSGRFLGHLPAQCARPYLAAGRMKEVCPEQFSYDANFEAAFPVGVRLSRAQRILETTIDKRFHAKL</sequence>
<keyword evidence="2" id="KW-0805">Transcription regulation</keyword>
<feature type="domain" description="HTH lysR-type" evidence="5">
    <location>
        <begin position="8"/>
        <end position="65"/>
    </location>
</feature>
<dbReference type="SUPFAM" id="SSF46785">
    <property type="entry name" value="Winged helix' DNA-binding domain"/>
    <property type="match status" value="1"/>
</dbReference>
<dbReference type="InterPro" id="IPR036390">
    <property type="entry name" value="WH_DNA-bd_sf"/>
</dbReference>
<organism evidence="6 7">
    <name type="scientific">Ruegeria halocynthiae</name>
    <dbReference type="NCBI Taxonomy" id="985054"/>
    <lineage>
        <taxon>Bacteria</taxon>
        <taxon>Pseudomonadati</taxon>
        <taxon>Pseudomonadota</taxon>
        <taxon>Alphaproteobacteria</taxon>
        <taxon>Rhodobacterales</taxon>
        <taxon>Roseobacteraceae</taxon>
        <taxon>Ruegeria</taxon>
    </lineage>
</organism>
<evidence type="ECO:0000256" key="4">
    <source>
        <dbReference type="ARBA" id="ARBA00023163"/>
    </source>
</evidence>
<evidence type="ECO:0000313" key="6">
    <source>
        <dbReference type="EMBL" id="SDX78543.1"/>
    </source>
</evidence>
<dbReference type="InterPro" id="IPR000847">
    <property type="entry name" value="LysR_HTH_N"/>
</dbReference>
<dbReference type="Gene3D" id="1.10.10.10">
    <property type="entry name" value="Winged helix-like DNA-binding domain superfamily/Winged helix DNA-binding domain"/>
    <property type="match status" value="1"/>
</dbReference>
<dbReference type="AlphaFoldDB" id="A0A1H3EIE2"/>
<dbReference type="FunFam" id="1.10.10.10:FF:000001">
    <property type="entry name" value="LysR family transcriptional regulator"/>
    <property type="match status" value="1"/>
</dbReference>
<name>A0A1H3EIE2_9RHOB</name>
<dbReference type="InterPro" id="IPR036388">
    <property type="entry name" value="WH-like_DNA-bd_sf"/>
</dbReference>
<dbReference type="CDD" id="cd05466">
    <property type="entry name" value="PBP2_LTTR_substrate"/>
    <property type="match status" value="1"/>
</dbReference>
<evidence type="ECO:0000256" key="2">
    <source>
        <dbReference type="ARBA" id="ARBA00023015"/>
    </source>
</evidence>
<dbReference type="Pfam" id="PF00126">
    <property type="entry name" value="HTH_1"/>
    <property type="match status" value="1"/>
</dbReference>
<dbReference type="Proteomes" id="UP000183400">
    <property type="component" value="Unassembled WGS sequence"/>
</dbReference>
<evidence type="ECO:0000256" key="1">
    <source>
        <dbReference type="ARBA" id="ARBA00009437"/>
    </source>
</evidence>
<dbReference type="PANTHER" id="PTHR30126">
    <property type="entry name" value="HTH-TYPE TRANSCRIPTIONAL REGULATOR"/>
    <property type="match status" value="1"/>
</dbReference>
<dbReference type="InterPro" id="IPR005119">
    <property type="entry name" value="LysR_subst-bd"/>
</dbReference>
<dbReference type="Pfam" id="PF03466">
    <property type="entry name" value="LysR_substrate"/>
    <property type="match status" value="1"/>
</dbReference>
<evidence type="ECO:0000256" key="3">
    <source>
        <dbReference type="ARBA" id="ARBA00023125"/>
    </source>
</evidence>
<dbReference type="PANTHER" id="PTHR30126:SF98">
    <property type="entry name" value="HTH-TYPE TRANSCRIPTIONAL ACTIVATOR BAUR"/>
    <property type="match status" value="1"/>
</dbReference>
<keyword evidence="7" id="KW-1185">Reference proteome</keyword>
<dbReference type="RefSeq" id="WP_074738848.1">
    <property type="nucleotide sequence ID" value="NZ_FNNP01000011.1"/>
</dbReference>
<keyword evidence="3" id="KW-0238">DNA-binding</keyword>
<dbReference type="GO" id="GO:0003700">
    <property type="term" value="F:DNA-binding transcription factor activity"/>
    <property type="evidence" value="ECO:0007669"/>
    <property type="project" value="InterPro"/>
</dbReference>
<evidence type="ECO:0000313" key="7">
    <source>
        <dbReference type="Proteomes" id="UP000183400"/>
    </source>
</evidence>
<dbReference type="Gene3D" id="3.40.190.10">
    <property type="entry name" value="Periplasmic binding protein-like II"/>
    <property type="match status" value="1"/>
</dbReference>
<dbReference type="STRING" id="985054.SAMN05444358_11183"/>
<dbReference type="SUPFAM" id="SSF53850">
    <property type="entry name" value="Periplasmic binding protein-like II"/>
    <property type="match status" value="1"/>
</dbReference>
<dbReference type="EMBL" id="FNNP01000011">
    <property type="protein sequence ID" value="SDX78543.1"/>
    <property type="molecule type" value="Genomic_DNA"/>
</dbReference>
<evidence type="ECO:0000259" key="5">
    <source>
        <dbReference type="PROSITE" id="PS50931"/>
    </source>
</evidence>
<protein>
    <submittedName>
        <fullName evidence="6">Transcriptional regulator, LysR family</fullName>
    </submittedName>
</protein>